<evidence type="ECO:0000313" key="3">
    <source>
        <dbReference type="RefSeq" id="XP_035433307.2"/>
    </source>
</evidence>
<dbReference type="OrthoDB" id="7372525at2759"/>
<organism evidence="2 3">
    <name type="scientific">Spodoptera frugiperda</name>
    <name type="common">Fall armyworm</name>
    <dbReference type="NCBI Taxonomy" id="7108"/>
    <lineage>
        <taxon>Eukaryota</taxon>
        <taxon>Metazoa</taxon>
        <taxon>Ecdysozoa</taxon>
        <taxon>Arthropoda</taxon>
        <taxon>Hexapoda</taxon>
        <taxon>Insecta</taxon>
        <taxon>Pterygota</taxon>
        <taxon>Neoptera</taxon>
        <taxon>Endopterygota</taxon>
        <taxon>Lepidoptera</taxon>
        <taxon>Glossata</taxon>
        <taxon>Ditrysia</taxon>
        <taxon>Noctuoidea</taxon>
        <taxon>Noctuidae</taxon>
        <taxon>Amphipyrinae</taxon>
        <taxon>Spodoptera</taxon>
    </lineage>
</organism>
<protein>
    <submittedName>
        <fullName evidence="3">Uncharacterized protein LOC118264782</fullName>
    </submittedName>
</protein>
<proteinExistence type="predicted"/>
<reference evidence="3" key="1">
    <citation type="submission" date="2025-08" db="UniProtKB">
        <authorList>
            <consortium name="RefSeq"/>
        </authorList>
    </citation>
    <scope>IDENTIFICATION</scope>
    <source>
        <tissue evidence="3">Whole larval tissue</tissue>
    </source>
</reference>
<gene>
    <name evidence="3" type="primary">LOC118264782</name>
</gene>
<keyword evidence="2" id="KW-1185">Reference proteome</keyword>
<dbReference type="GeneID" id="118264782"/>
<dbReference type="Proteomes" id="UP000829999">
    <property type="component" value="Chromosome 26"/>
</dbReference>
<evidence type="ECO:0000313" key="2">
    <source>
        <dbReference type="Proteomes" id="UP000829999"/>
    </source>
</evidence>
<accession>A0A9R0CY35</accession>
<name>A0A9R0CY35_SPOFR</name>
<keyword evidence="1" id="KW-0472">Membrane</keyword>
<sequence length="175" mass="19779">MKKRKGKIKMECRARRNRRRCRSCNPSCLDIAADECCKPWSFMSSCYSFLILSSLIGLIYLMLDYHCSSCSSKCDLNHINRSIEDISKNLAVMKNSYFDLELKVSRVTQELPKLEGQFEVIEALANALDSKGAAWDPRTSLPLPNVDVCLNKAMKLGKNASKCGCPKKRLSKIMT</sequence>
<keyword evidence="1" id="KW-1133">Transmembrane helix</keyword>
<feature type="transmembrane region" description="Helical" evidence="1">
    <location>
        <begin position="46"/>
        <end position="63"/>
    </location>
</feature>
<dbReference type="AlphaFoldDB" id="A0A9R0CY35"/>
<dbReference type="RefSeq" id="XP_035433307.2">
    <property type="nucleotide sequence ID" value="XM_035577414.2"/>
</dbReference>
<keyword evidence="1" id="KW-0812">Transmembrane</keyword>
<evidence type="ECO:0000256" key="1">
    <source>
        <dbReference type="SAM" id="Phobius"/>
    </source>
</evidence>